<accession>B5LWJ9</accession>
<dbReference type="RefSeq" id="YP_002154732.1">
    <property type="nucleotide sequence ID" value="NC_011183.1"/>
</dbReference>
<dbReference type="Proteomes" id="UP000204092">
    <property type="component" value="Segment"/>
</dbReference>
<proteinExistence type="predicted"/>
<protein>
    <submittedName>
        <fullName evidence="1">Uncharacterized protein</fullName>
    </submittedName>
</protein>
<dbReference type="EMBL" id="EU916176">
    <property type="protein sequence ID" value="ACH46862.1"/>
    <property type="molecule type" value="Genomic_DNA"/>
</dbReference>
<name>B5LWJ9_9PHYC</name>
<keyword evidence="2" id="KW-1185">Reference proteome</keyword>
<dbReference type="GeneID" id="6804890"/>
<evidence type="ECO:0000313" key="1">
    <source>
        <dbReference type="EMBL" id="ACH46862.1"/>
    </source>
</evidence>
<organism evidence="1 2">
    <name type="scientific">Feldmannia species virus</name>
    <dbReference type="NCBI Taxonomy" id="39420"/>
    <lineage>
        <taxon>Viruses</taxon>
        <taxon>Varidnaviria</taxon>
        <taxon>Bamfordvirae</taxon>
        <taxon>Nucleocytoviricota</taxon>
        <taxon>Megaviricetes</taxon>
        <taxon>Algavirales</taxon>
        <taxon>Phycodnaviridae</taxon>
        <taxon>Phaeovirus</taxon>
        <taxon>Phaeovirus feldmanniae</taxon>
    </lineage>
</organism>
<reference evidence="1 2" key="1">
    <citation type="journal article" date="2009" name="Virology">
        <title>Genomic analysis of the smallest giant virus--Feldmannia sp. virus 158.</title>
        <authorList>
            <person name="Schroeder D.C."/>
            <person name="Park Y."/>
            <person name="Yoon H.M."/>
            <person name="Lee Y.S."/>
            <person name="Kang S.W."/>
            <person name="Meints R.H."/>
            <person name="Ivey R.G."/>
            <person name="Choi T.J."/>
        </authorList>
    </citation>
    <scope>NUCLEOTIDE SEQUENCE [LARGE SCALE GENOMIC DNA]</scope>
    <source>
        <strain evidence="1">FsV-158</strain>
    </source>
</reference>
<evidence type="ECO:0000313" key="2">
    <source>
        <dbReference type="Proteomes" id="UP000204092"/>
    </source>
</evidence>
<sequence length="73" mass="8324">MGNCLKKKKPSQVEELSESVKKIQAEVALLTTIFDKFKNVEVVSKEPPPKCLDSAARSRYDSRDEVVNNAWIW</sequence>
<dbReference type="KEGG" id="vg:6804890"/>